<evidence type="ECO:0000256" key="1">
    <source>
        <dbReference type="SAM" id="MobiDB-lite"/>
    </source>
</evidence>
<evidence type="ECO:0000313" key="3">
    <source>
        <dbReference type="Proteomes" id="UP001050691"/>
    </source>
</evidence>
<comment type="caution">
    <text evidence="2">The sequence shown here is derived from an EMBL/GenBank/DDBJ whole genome shotgun (WGS) entry which is preliminary data.</text>
</comment>
<keyword evidence="3" id="KW-1185">Reference proteome</keyword>
<name>A0AAV5A1E1_9AGAM</name>
<reference evidence="2" key="1">
    <citation type="submission" date="2021-10" db="EMBL/GenBank/DDBJ databases">
        <title>De novo Genome Assembly of Clathrus columnatus (Basidiomycota, Fungi) Using Illumina and Nanopore Sequence Data.</title>
        <authorList>
            <person name="Ogiso-Tanaka E."/>
            <person name="Itagaki H."/>
            <person name="Hosoya T."/>
            <person name="Hosaka K."/>
        </authorList>
    </citation>
    <scope>NUCLEOTIDE SEQUENCE</scope>
    <source>
        <strain evidence="2">MO-923</strain>
    </source>
</reference>
<dbReference type="EMBL" id="BPWL01000001">
    <property type="protein sequence ID" value="GJJ06448.1"/>
    <property type="molecule type" value="Genomic_DNA"/>
</dbReference>
<feature type="region of interest" description="Disordered" evidence="1">
    <location>
        <begin position="247"/>
        <end position="268"/>
    </location>
</feature>
<proteinExistence type="predicted"/>
<dbReference type="AlphaFoldDB" id="A0AAV5A1E1"/>
<dbReference type="Proteomes" id="UP001050691">
    <property type="component" value="Unassembled WGS sequence"/>
</dbReference>
<accession>A0AAV5A1E1</accession>
<evidence type="ECO:0000313" key="2">
    <source>
        <dbReference type="EMBL" id="GJJ06448.1"/>
    </source>
</evidence>
<protein>
    <submittedName>
        <fullName evidence="2">Uncharacterized protein</fullName>
    </submittedName>
</protein>
<gene>
    <name evidence="2" type="ORF">Clacol_000640</name>
</gene>
<sequence length="438" mass="49381">MTPTTPESPTRRRTTRGRLKAVVNTLHNQRNPVEIAFYLERYLHPNMSYSLFTEPSHKRGPPKGYLSALEQRLHDAEALLGVIISSPDPRATTMVQDLSKDPLAAAIIARVTNSTFGPIGRNALQHRDSNTNPRRRSIDLRNQQMVEQETPMIDGNGHLVFNTPSHTWQDYLNLRLSLESRIRTSQDQYKVFPQNSVETPQVSHLAGSKLLSLETPFHFPVSSTMDASHINMDTCVLMASPLNNDKLMTNGKTEESNADNGSTQPSAETTLVEITTSEEEVDYSKTVYNRDCLARSLGLETGFSSILDTSQSMSESPLELNKPRGRWSKAEDTDVASWARLVVERTDSALYENAMEQDIQMHTELIIERVRELTSAATIQMCYLTNRSLIEDFLTECIRLSVNKTPQSQLINSQHLGFTQKDFSLNNSTLPIQSQQIW</sequence>
<feature type="compositionally biased region" description="Polar residues" evidence="1">
    <location>
        <begin position="258"/>
        <end position="268"/>
    </location>
</feature>
<organism evidence="2 3">
    <name type="scientific">Clathrus columnatus</name>
    <dbReference type="NCBI Taxonomy" id="1419009"/>
    <lineage>
        <taxon>Eukaryota</taxon>
        <taxon>Fungi</taxon>
        <taxon>Dikarya</taxon>
        <taxon>Basidiomycota</taxon>
        <taxon>Agaricomycotina</taxon>
        <taxon>Agaricomycetes</taxon>
        <taxon>Phallomycetidae</taxon>
        <taxon>Phallales</taxon>
        <taxon>Clathraceae</taxon>
        <taxon>Clathrus</taxon>
    </lineage>
</organism>